<dbReference type="AlphaFoldDB" id="A0A248UM65"/>
<evidence type="ECO:0000313" key="2">
    <source>
        <dbReference type="Proteomes" id="UP000215256"/>
    </source>
</evidence>
<dbReference type="Proteomes" id="UP000215256">
    <property type="component" value="Plasmid unnamed1"/>
</dbReference>
<proteinExistence type="predicted"/>
<evidence type="ECO:0000313" key="1">
    <source>
        <dbReference type="EMBL" id="ASV87768.1"/>
    </source>
</evidence>
<geneLocation type="plasmid" evidence="1 2">
    <name>unnamed1</name>
</geneLocation>
<protein>
    <submittedName>
        <fullName evidence="1">Uncharacterized protein</fullName>
    </submittedName>
</protein>
<keyword evidence="1" id="KW-0614">Plasmid</keyword>
<reference evidence="1 2" key="1">
    <citation type="submission" date="2017-07" db="EMBL/GenBank/DDBJ databases">
        <title>Phylogenetic study on the rhizospheric bacterium Ochrobactrum sp. A44.</title>
        <authorList>
            <person name="Krzyzanowska D.M."/>
            <person name="Ossowicki A."/>
            <person name="Rajewska M."/>
            <person name="Maciag T."/>
            <person name="Kaczynski Z."/>
            <person name="Czerwicka M."/>
            <person name="Jafra S."/>
        </authorList>
    </citation>
    <scope>NUCLEOTIDE SEQUENCE [LARGE SCALE GENOMIC DNA]</scope>
    <source>
        <strain evidence="1 2">A44</strain>
        <plasmid evidence="1 2">unnamed1</plasmid>
    </source>
</reference>
<gene>
    <name evidence="1" type="ORF">CES85_3047</name>
</gene>
<dbReference type="EMBL" id="CP022605">
    <property type="protein sequence ID" value="ASV87768.1"/>
    <property type="molecule type" value="Genomic_DNA"/>
</dbReference>
<dbReference type="KEGG" id="och:CES85_3047"/>
<accession>A0A248UM65</accession>
<sequence>MLSVGCVYLSILNATDKGPTYLSYDSDNDLVVVDRSFIDGKAGMHEFRGRCERTIALFLFAKPKPAYA</sequence>
<name>A0A248UM65_9HYPH</name>
<organism evidence="1 2">
    <name type="scientific">Ochrobactrum quorumnocens</name>
    <dbReference type="NCBI Taxonomy" id="271865"/>
    <lineage>
        <taxon>Bacteria</taxon>
        <taxon>Pseudomonadati</taxon>
        <taxon>Pseudomonadota</taxon>
        <taxon>Alphaproteobacteria</taxon>
        <taxon>Hyphomicrobiales</taxon>
        <taxon>Brucellaceae</taxon>
        <taxon>Brucella/Ochrobactrum group</taxon>
        <taxon>Ochrobactrum</taxon>
    </lineage>
</organism>